<dbReference type="GO" id="GO:0032259">
    <property type="term" value="P:methylation"/>
    <property type="evidence" value="ECO:0007669"/>
    <property type="project" value="UniProtKB-KW"/>
</dbReference>
<evidence type="ECO:0000313" key="5">
    <source>
        <dbReference type="EMBL" id="MDO1514700.1"/>
    </source>
</evidence>
<evidence type="ECO:0000256" key="3">
    <source>
        <dbReference type="ARBA" id="ARBA00022679"/>
    </source>
</evidence>
<comment type="similarity">
    <text evidence="1">Belongs to the methyltransferase superfamily.</text>
</comment>
<dbReference type="EMBL" id="JAUKUC010000001">
    <property type="protein sequence ID" value="MDO1514700.1"/>
    <property type="molecule type" value="Genomic_DNA"/>
</dbReference>
<dbReference type="Pfam" id="PF08241">
    <property type="entry name" value="Methyltransf_11"/>
    <property type="match status" value="1"/>
</dbReference>
<evidence type="ECO:0000256" key="2">
    <source>
        <dbReference type="ARBA" id="ARBA00022603"/>
    </source>
</evidence>
<feature type="domain" description="Methyltransferase type 11" evidence="4">
    <location>
        <begin position="39"/>
        <end position="127"/>
    </location>
</feature>
<evidence type="ECO:0000259" key="4">
    <source>
        <dbReference type="Pfam" id="PF08241"/>
    </source>
</evidence>
<dbReference type="InterPro" id="IPR051052">
    <property type="entry name" value="Diverse_substrate_MTase"/>
</dbReference>
<dbReference type="PANTHER" id="PTHR44942">
    <property type="entry name" value="METHYLTRANSF_11 DOMAIN-CONTAINING PROTEIN"/>
    <property type="match status" value="1"/>
</dbReference>
<reference evidence="5" key="1">
    <citation type="journal article" date="2014" name="Int. J. Syst. Evol. Microbiol.">
        <title>Complete genome of a new Firmicutes species belonging to the dominant human colonic microbiota ('Ruminococcus bicirculans') reveals two chromosomes and a selective capacity to utilize plant glucans.</title>
        <authorList>
            <consortium name="NISC Comparative Sequencing Program"/>
            <person name="Wegmann U."/>
            <person name="Louis P."/>
            <person name="Goesmann A."/>
            <person name="Henrissat B."/>
            <person name="Duncan S.H."/>
            <person name="Flint H.J."/>
        </authorList>
    </citation>
    <scope>NUCLEOTIDE SEQUENCE</scope>
    <source>
        <strain evidence="5">CECT 8869</strain>
    </source>
</reference>
<comment type="caution">
    <text evidence="5">The sequence shown here is derived from an EMBL/GenBank/DDBJ whole genome shotgun (WGS) entry which is preliminary data.</text>
</comment>
<reference evidence="5" key="2">
    <citation type="submission" date="2023-06" db="EMBL/GenBank/DDBJ databases">
        <authorList>
            <person name="Lucena T."/>
            <person name="Sun Q."/>
        </authorList>
    </citation>
    <scope>NUCLEOTIDE SEQUENCE</scope>
    <source>
        <strain evidence="5">CECT 8869</strain>
    </source>
</reference>
<dbReference type="Gene3D" id="3.40.50.150">
    <property type="entry name" value="Vaccinia Virus protein VP39"/>
    <property type="match status" value="1"/>
</dbReference>
<keyword evidence="3" id="KW-0808">Transferase</keyword>
<dbReference type="Proteomes" id="UP001168579">
    <property type="component" value="Unassembled WGS sequence"/>
</dbReference>
<name>A0ABT8RUW0_9FLAO</name>
<accession>A0ABT8RUW0</accession>
<sequence>MSKEYDQITALHYAAYRPSLHANILKTYLPTTLKSNYGLDIGCGTGQSTIALSKFCNTVIGVDPSKEMIKKSIKHTGISYELMETKTLNFDSDRFDIITFAGSLFYAKSQELLDECIRVSKANSLIIAYDFEILLTDILKLLGVGTETDSTSGYDHEINFSGLHTTNVHLNSQYKQSIRFDITVADLAHVLLSSKNDYTTMANTFGTENLFEKLQQELETKLNTTHTTIKANTFLSAYTVKKYGL</sequence>
<evidence type="ECO:0000256" key="1">
    <source>
        <dbReference type="ARBA" id="ARBA00008361"/>
    </source>
</evidence>
<dbReference type="PANTHER" id="PTHR44942:SF4">
    <property type="entry name" value="METHYLTRANSFERASE TYPE 11 DOMAIN-CONTAINING PROTEIN"/>
    <property type="match status" value="1"/>
</dbReference>
<dbReference type="InterPro" id="IPR029063">
    <property type="entry name" value="SAM-dependent_MTases_sf"/>
</dbReference>
<dbReference type="GO" id="GO:0008168">
    <property type="term" value="F:methyltransferase activity"/>
    <property type="evidence" value="ECO:0007669"/>
    <property type="project" value="UniProtKB-KW"/>
</dbReference>
<protein>
    <submittedName>
        <fullName evidence="5">Class I SAM-dependent methyltransferase</fullName>
    </submittedName>
</protein>
<evidence type="ECO:0000313" key="6">
    <source>
        <dbReference type="Proteomes" id="UP001168579"/>
    </source>
</evidence>
<dbReference type="InterPro" id="IPR013216">
    <property type="entry name" value="Methyltransf_11"/>
</dbReference>
<keyword evidence="6" id="KW-1185">Reference proteome</keyword>
<proteinExistence type="inferred from homology"/>
<keyword evidence="2 5" id="KW-0489">Methyltransferase</keyword>
<dbReference type="CDD" id="cd02440">
    <property type="entry name" value="AdoMet_MTases"/>
    <property type="match status" value="1"/>
</dbReference>
<dbReference type="RefSeq" id="WP_304437329.1">
    <property type="nucleotide sequence ID" value="NZ_JAUKUC010000001.1"/>
</dbReference>
<organism evidence="5 6">
    <name type="scientific">Maribacter confluentis</name>
    <dbReference type="NCBI Taxonomy" id="1656093"/>
    <lineage>
        <taxon>Bacteria</taxon>
        <taxon>Pseudomonadati</taxon>
        <taxon>Bacteroidota</taxon>
        <taxon>Flavobacteriia</taxon>
        <taxon>Flavobacteriales</taxon>
        <taxon>Flavobacteriaceae</taxon>
        <taxon>Maribacter</taxon>
    </lineage>
</organism>
<gene>
    <name evidence="5" type="ORF">Q2T41_18760</name>
</gene>
<dbReference type="SUPFAM" id="SSF53335">
    <property type="entry name" value="S-adenosyl-L-methionine-dependent methyltransferases"/>
    <property type="match status" value="1"/>
</dbReference>